<evidence type="ECO:0000256" key="1">
    <source>
        <dbReference type="SAM" id="MobiDB-lite"/>
    </source>
</evidence>
<dbReference type="GeneID" id="38776228"/>
<reference evidence="2 3" key="1">
    <citation type="journal article" date="2018" name="Sci. Rep.">
        <title>Genome sequence of the cauliflower mushroom Sparassis crispa (Hanabiratake) and its association with beneficial usage.</title>
        <authorList>
            <person name="Kiyama R."/>
            <person name="Furutani Y."/>
            <person name="Kawaguchi K."/>
            <person name="Nakanishi T."/>
        </authorList>
    </citation>
    <scope>NUCLEOTIDE SEQUENCE [LARGE SCALE GENOMIC DNA]</scope>
</reference>
<dbReference type="AlphaFoldDB" id="A0A401GAZ0"/>
<name>A0A401GAZ0_9APHY</name>
<evidence type="ECO:0000313" key="2">
    <source>
        <dbReference type="EMBL" id="GBE79311.1"/>
    </source>
</evidence>
<dbReference type="STRING" id="139825.A0A401GAZ0"/>
<protein>
    <submittedName>
        <fullName evidence="2">Uncharacterized protein</fullName>
    </submittedName>
</protein>
<accession>A0A401GAZ0</accession>
<evidence type="ECO:0000313" key="3">
    <source>
        <dbReference type="Proteomes" id="UP000287166"/>
    </source>
</evidence>
<comment type="caution">
    <text evidence="2">The sequence shown here is derived from an EMBL/GenBank/DDBJ whole genome shotgun (WGS) entry which is preliminary data.</text>
</comment>
<dbReference type="Proteomes" id="UP000287166">
    <property type="component" value="Unassembled WGS sequence"/>
</dbReference>
<dbReference type="InParanoid" id="A0A401GAZ0"/>
<dbReference type="RefSeq" id="XP_027610224.1">
    <property type="nucleotide sequence ID" value="XM_027754423.1"/>
</dbReference>
<proteinExistence type="predicted"/>
<sequence>MRRYRISENVGLLRHSRSIALPRLHRLHTSIPCHSILAAHFPVLGEPSRDSSSSITRERLVHRKVQNLGDLLAREDTSPGPVWGSYVDLVNTLGPYKLPLHIHQAVLRKCTEHAKQHRAMIATLMGEGAIRESTHVHETRFQTVIRNIRTSGMTPSLEDYHFILQQFAAVGHYRGTMLVLEEIASVQLPKTTKTFGLCLQALCHRLTLPYPLTLRPRLVSEVTDLCWKLLEQMSEQNARLTSGIVDLIMRIMKESSDMAGFEKLMKMVYGIDLSYPDRPPLEYWDKGKEVDVNAIQPGMALMDPLPFSTAALNTTVDMLGRLGDVSKLVQTFEVLTTPLPAQSNGSSTPFDEDDEDDFGYSNPRVAPYRAPHAKTNTTTYSTLLKWISRAGHRAFARHYILEVMELDLNTHKRLRRLCKKGSKPEHISPPRISVNRNIFLPVFSLANRGKDMELLRFVLHKIQAAHHRKLSYIKFYRGVKKKWNAAELLQPETSLASSDTDTPSSPSSDAAQVELPFVGDPLPTPPSLPTPLPLPTPTEASFSTFFTPSTSASRDVASKTIDILPAPFLDTDFDEKARVVPQDEHFNINLHIQLLKRDVAQLKEFREYVLDILGRNTQRVKEKLGRRVWRDKDIYVRDHDDRVVVSREDWCQKVNYREERAVQRDSNLDLLVDPDDSPRRKRRASHRSGPGWVNAARGLMTSAPHSSCPGLGPERDCAV</sequence>
<keyword evidence="3" id="KW-1185">Reference proteome</keyword>
<dbReference type="EMBL" id="BFAD01000002">
    <property type="protein sequence ID" value="GBE79311.1"/>
    <property type="molecule type" value="Genomic_DNA"/>
</dbReference>
<dbReference type="OrthoDB" id="276151at2759"/>
<gene>
    <name evidence="2" type="ORF">SCP_0205090</name>
</gene>
<feature type="region of interest" description="Disordered" evidence="1">
    <location>
        <begin position="669"/>
        <end position="696"/>
    </location>
</feature>
<organism evidence="2 3">
    <name type="scientific">Sparassis crispa</name>
    <dbReference type="NCBI Taxonomy" id="139825"/>
    <lineage>
        <taxon>Eukaryota</taxon>
        <taxon>Fungi</taxon>
        <taxon>Dikarya</taxon>
        <taxon>Basidiomycota</taxon>
        <taxon>Agaricomycotina</taxon>
        <taxon>Agaricomycetes</taxon>
        <taxon>Polyporales</taxon>
        <taxon>Sparassidaceae</taxon>
        <taxon>Sparassis</taxon>
    </lineage>
</organism>